<dbReference type="CDD" id="cd08556">
    <property type="entry name" value="GDPD"/>
    <property type="match status" value="1"/>
</dbReference>
<feature type="domain" description="GP-PDE" evidence="1">
    <location>
        <begin position="40"/>
        <end position="280"/>
    </location>
</feature>
<dbReference type="Gene3D" id="3.20.20.190">
    <property type="entry name" value="Phosphatidylinositol (PI) phosphodiesterase"/>
    <property type="match status" value="1"/>
</dbReference>
<dbReference type="EMBL" id="SWBQ01000004">
    <property type="protein sequence ID" value="TKC04861.1"/>
    <property type="molecule type" value="Genomic_DNA"/>
</dbReference>
<dbReference type="AlphaFoldDB" id="A0A4U1CEA6"/>
<accession>A0A4U1CEA6</accession>
<dbReference type="GO" id="GO:0006629">
    <property type="term" value="P:lipid metabolic process"/>
    <property type="evidence" value="ECO:0007669"/>
    <property type="project" value="InterPro"/>
</dbReference>
<organism evidence="2 3">
    <name type="scientific">Pedobacter frigoris</name>
    <dbReference type="NCBI Taxonomy" id="2571272"/>
    <lineage>
        <taxon>Bacteria</taxon>
        <taxon>Pseudomonadati</taxon>
        <taxon>Bacteroidota</taxon>
        <taxon>Sphingobacteriia</taxon>
        <taxon>Sphingobacteriales</taxon>
        <taxon>Sphingobacteriaceae</taxon>
        <taxon>Pedobacter</taxon>
    </lineage>
</organism>
<dbReference type="PROSITE" id="PS51704">
    <property type="entry name" value="GP_PDE"/>
    <property type="match status" value="1"/>
</dbReference>
<evidence type="ECO:0000259" key="1">
    <source>
        <dbReference type="PROSITE" id="PS51704"/>
    </source>
</evidence>
<evidence type="ECO:0000313" key="3">
    <source>
        <dbReference type="Proteomes" id="UP000307244"/>
    </source>
</evidence>
<name>A0A4U1CEA6_9SPHI</name>
<proteinExistence type="predicted"/>
<comment type="caution">
    <text evidence="2">The sequence shown here is derived from an EMBL/GenBank/DDBJ whole genome shotgun (WGS) entry which is preliminary data.</text>
</comment>
<dbReference type="PANTHER" id="PTHR46211">
    <property type="entry name" value="GLYCEROPHOSPHORYL DIESTER PHOSPHODIESTERASE"/>
    <property type="match status" value="1"/>
</dbReference>
<reference evidence="2 3" key="1">
    <citation type="submission" date="2019-04" db="EMBL/GenBank/DDBJ databases">
        <title>Pedobacter sp. RP-3-15 sp. nov., isolated from Arctic soil.</title>
        <authorList>
            <person name="Dahal R.H."/>
            <person name="Kim D.-U."/>
        </authorList>
    </citation>
    <scope>NUCLEOTIDE SEQUENCE [LARGE SCALE GENOMIC DNA]</scope>
    <source>
        <strain evidence="2 3">RP-3-15</strain>
    </source>
</reference>
<dbReference type="GO" id="GO:0008081">
    <property type="term" value="F:phosphoric diester hydrolase activity"/>
    <property type="evidence" value="ECO:0007669"/>
    <property type="project" value="InterPro"/>
</dbReference>
<dbReference type="InterPro" id="IPR030395">
    <property type="entry name" value="GP_PDE_dom"/>
</dbReference>
<protein>
    <submittedName>
        <fullName evidence="2">Glycerophosphodiester phosphodiesterase</fullName>
    </submittedName>
</protein>
<dbReference type="PANTHER" id="PTHR46211:SF1">
    <property type="entry name" value="GLYCEROPHOSPHODIESTER PHOSPHODIESTERASE, CYTOPLASMIC"/>
    <property type="match status" value="1"/>
</dbReference>
<dbReference type="Proteomes" id="UP000307244">
    <property type="component" value="Unassembled WGS sequence"/>
</dbReference>
<sequence>MIINTKPLNLEMNILRSLSLLLFLTAITLSTVAQQTKPVKGVTAHRGFSAAHPENTLTAFQAGIDAGADWIELDIHKTLDGKIVVSHDVSTARAADKNLVIAQSSYRKLQKLDVATAFRKSKGLSLKACPAEKMPLLEEAIQLILKNNAVKLSIQPKADCVAEAISIVKKMGAGYRVGFNDASLQYMSQVKTLAPDIPVFWDRGPDTDISQDIITAKEKGFETLVINYKGLTPEKVRLVKTAGLEVGTWTVNDRETLIKMIQLGLDRIYTDDPALLILLYKTTVK</sequence>
<keyword evidence="3" id="KW-1185">Reference proteome</keyword>
<dbReference type="SUPFAM" id="SSF51695">
    <property type="entry name" value="PLC-like phosphodiesterases"/>
    <property type="match status" value="1"/>
</dbReference>
<gene>
    <name evidence="2" type="ORF">FA047_13890</name>
</gene>
<dbReference type="OrthoDB" id="384721at2"/>
<dbReference type="InterPro" id="IPR017946">
    <property type="entry name" value="PLC-like_Pdiesterase_TIM-brl"/>
</dbReference>
<evidence type="ECO:0000313" key="2">
    <source>
        <dbReference type="EMBL" id="TKC04861.1"/>
    </source>
</evidence>
<dbReference type="Pfam" id="PF03009">
    <property type="entry name" value="GDPD"/>
    <property type="match status" value="1"/>
</dbReference>